<feature type="transmembrane region" description="Helical" evidence="6">
    <location>
        <begin position="151"/>
        <end position="176"/>
    </location>
</feature>
<dbReference type="EMBL" id="DVFU01000023">
    <property type="protein sequence ID" value="HIQ64318.1"/>
    <property type="molecule type" value="Genomic_DNA"/>
</dbReference>
<keyword evidence="2" id="KW-1003">Cell membrane</keyword>
<keyword evidence="4 6" id="KW-1133">Transmembrane helix</keyword>
<keyword evidence="6" id="KW-0443">Lipid metabolism</keyword>
<dbReference type="EC" id="2.3.2.3" evidence="6"/>
<name>A0A9D0Z0S2_9FIRM</name>
<feature type="transmembrane region" description="Helical" evidence="6">
    <location>
        <begin position="232"/>
        <end position="253"/>
    </location>
</feature>
<dbReference type="GO" id="GO:0006629">
    <property type="term" value="P:lipid metabolic process"/>
    <property type="evidence" value="ECO:0007669"/>
    <property type="project" value="UniProtKB-KW"/>
</dbReference>
<evidence type="ECO:0000256" key="6">
    <source>
        <dbReference type="RuleBase" id="RU363042"/>
    </source>
</evidence>
<evidence type="ECO:0000256" key="1">
    <source>
        <dbReference type="ARBA" id="ARBA00004651"/>
    </source>
</evidence>
<feature type="transmembrane region" description="Helical" evidence="6">
    <location>
        <begin position="309"/>
        <end position="329"/>
    </location>
</feature>
<accession>A0A9D0Z0S2</accession>
<evidence type="ECO:0000256" key="5">
    <source>
        <dbReference type="ARBA" id="ARBA00023136"/>
    </source>
</evidence>
<dbReference type="NCBIfam" id="TIGR00374">
    <property type="entry name" value="flippase-like domain"/>
    <property type="match status" value="1"/>
</dbReference>
<comment type="catalytic activity">
    <reaction evidence="6">
        <text>L-lysyl-tRNA(Lys) + a 1,2-diacyl-sn-glycero-3-phospho-(1'-sn-glycerol) = a 1,2-diacyl-sn-glycero-3-phospho-1'-(3'-O-L-lysyl)-sn-glycerol + tRNA(Lys)</text>
        <dbReference type="Rhea" id="RHEA:10668"/>
        <dbReference type="Rhea" id="RHEA-COMP:9696"/>
        <dbReference type="Rhea" id="RHEA-COMP:9697"/>
        <dbReference type="ChEBI" id="CHEBI:64716"/>
        <dbReference type="ChEBI" id="CHEBI:75792"/>
        <dbReference type="ChEBI" id="CHEBI:78442"/>
        <dbReference type="ChEBI" id="CHEBI:78529"/>
        <dbReference type="EC" id="2.3.2.3"/>
    </reaction>
</comment>
<proteinExistence type="inferred from homology"/>
<dbReference type="Pfam" id="PF03706">
    <property type="entry name" value="LPG_synthase_TM"/>
    <property type="match status" value="1"/>
</dbReference>
<reference evidence="7" key="1">
    <citation type="submission" date="2020-10" db="EMBL/GenBank/DDBJ databases">
        <authorList>
            <person name="Gilroy R."/>
        </authorList>
    </citation>
    <scope>NUCLEOTIDE SEQUENCE</scope>
    <source>
        <strain evidence="7">CHK165-10780</strain>
    </source>
</reference>
<organism evidence="7 8">
    <name type="scientific">Candidatus Faecenecus gallistercoris</name>
    <dbReference type="NCBI Taxonomy" id="2840793"/>
    <lineage>
        <taxon>Bacteria</taxon>
        <taxon>Bacillati</taxon>
        <taxon>Bacillota</taxon>
        <taxon>Bacillota incertae sedis</taxon>
        <taxon>Candidatus Faecenecus</taxon>
    </lineage>
</organism>
<dbReference type="PANTHER" id="PTHR37693:SF1">
    <property type="entry name" value="INTEGRAL MEMBRANE PROTEIN"/>
    <property type="match status" value="1"/>
</dbReference>
<evidence type="ECO:0000256" key="3">
    <source>
        <dbReference type="ARBA" id="ARBA00022692"/>
    </source>
</evidence>
<comment type="similarity">
    <text evidence="6">Belongs to the LPG synthase family.</text>
</comment>
<evidence type="ECO:0000313" key="8">
    <source>
        <dbReference type="Proteomes" id="UP000886725"/>
    </source>
</evidence>
<evidence type="ECO:0000313" key="7">
    <source>
        <dbReference type="EMBL" id="HIQ64318.1"/>
    </source>
</evidence>
<reference evidence="7" key="2">
    <citation type="journal article" date="2021" name="PeerJ">
        <title>Extensive microbial diversity within the chicken gut microbiome revealed by metagenomics and culture.</title>
        <authorList>
            <person name="Gilroy R."/>
            <person name="Ravi A."/>
            <person name="Getino M."/>
            <person name="Pursley I."/>
            <person name="Horton D.L."/>
            <person name="Alikhan N.F."/>
            <person name="Baker D."/>
            <person name="Gharbi K."/>
            <person name="Hall N."/>
            <person name="Watson M."/>
            <person name="Adriaenssens E.M."/>
            <person name="Foster-Nyarko E."/>
            <person name="Jarju S."/>
            <person name="Secka A."/>
            <person name="Antonio M."/>
            <person name="Oren A."/>
            <person name="Chaudhuri R.R."/>
            <person name="La Ragione R."/>
            <person name="Hildebrand F."/>
            <person name="Pallen M.J."/>
        </authorList>
    </citation>
    <scope>NUCLEOTIDE SEQUENCE</scope>
    <source>
        <strain evidence="7">CHK165-10780</strain>
    </source>
</reference>
<dbReference type="PANTHER" id="PTHR37693">
    <property type="entry name" value="PHOSPHATIDYLGLYCEROL LYSYLTRANSFERASE"/>
    <property type="match status" value="1"/>
</dbReference>
<feature type="transmembrane region" description="Helical" evidence="6">
    <location>
        <begin position="118"/>
        <end position="139"/>
    </location>
</feature>
<gene>
    <name evidence="6" type="primary">mprF</name>
    <name evidence="7" type="ORF">IAC85_01110</name>
</gene>
<evidence type="ECO:0000256" key="2">
    <source>
        <dbReference type="ARBA" id="ARBA00022475"/>
    </source>
</evidence>
<dbReference type="GO" id="GO:0050071">
    <property type="term" value="F:phosphatidylglycerol lysyltransferase activity"/>
    <property type="evidence" value="ECO:0007669"/>
    <property type="project" value="UniProtKB-EC"/>
</dbReference>
<keyword evidence="6" id="KW-0046">Antibiotic resistance</keyword>
<sequence>MKGLKKNSILLLLITFVVLFFVVKDDFNAIVDILKNVNPLWVVVGFLTMAASLFFRSLGLREVITGYKFSYSVKKAFKLETMTAFFNGITPFSTGGQPMQVLLLKEDGVRMTKGTNIIMMNFILYQAALVLLGLIALFVNLSLNLFPNNPILSNLILIGFILNTAVMIGLLIICYARKFTAFMVRHIISFLSFCHLIKDRQKTKQNWEEKLTDFHEGTVFISKNKKNAALGFVYQFIGLFLLYVIPLFTFYAMHDFESMNALEAVVSSAYTMIIGAFVPIPGGSGGIEFGYSQFVGNFAPATFVSASLLIWRLTTYYLPMIVGGVLFGIRKGDAS</sequence>
<keyword evidence="3 6" id="KW-0812">Transmembrane</keyword>
<keyword evidence="6" id="KW-0808">Transferase</keyword>
<comment type="subcellular location">
    <subcellularLocation>
        <location evidence="1 6">Cell membrane</location>
        <topology evidence="1 6">Multi-pass membrane protein</topology>
    </subcellularLocation>
</comment>
<protein>
    <recommendedName>
        <fullName evidence="6">Phosphatidylglycerol lysyltransferase</fullName>
        <ecNumber evidence="6">2.3.2.3</ecNumber>
    </recommendedName>
    <alternativeName>
        <fullName evidence="6">Lysylphosphatidylglycerol synthase</fullName>
    </alternativeName>
</protein>
<dbReference type="GO" id="GO:0005886">
    <property type="term" value="C:plasma membrane"/>
    <property type="evidence" value="ECO:0007669"/>
    <property type="project" value="UniProtKB-SubCell"/>
</dbReference>
<comment type="caution">
    <text evidence="7">The sequence shown here is derived from an EMBL/GenBank/DDBJ whole genome shotgun (WGS) entry which is preliminary data.</text>
</comment>
<dbReference type="Proteomes" id="UP000886725">
    <property type="component" value="Unassembled WGS sequence"/>
</dbReference>
<feature type="transmembrane region" description="Helical" evidence="6">
    <location>
        <begin position="40"/>
        <end position="58"/>
    </location>
</feature>
<comment type="function">
    <text evidence="6">Catalyzes the transfer of a lysyl group from L-lysyl-tRNA(Lys) to membrane-bound phosphatidylglycerol (PG), which produces lysylphosphatidylglycerol (LPG), a major component of the bacterial membrane with a positive net charge. LPG synthesis contributes to bacterial virulence as it is involved in the resistance mechanism against cationic antimicrobial peptides (CAMP) produces by the host's immune system (defensins, cathelicidins) and by the competing microorganisms.</text>
</comment>
<evidence type="ECO:0000256" key="4">
    <source>
        <dbReference type="ARBA" id="ARBA00022989"/>
    </source>
</evidence>
<dbReference type="InterPro" id="IPR022791">
    <property type="entry name" value="L-PG_synthase/AglD"/>
</dbReference>
<keyword evidence="5 6" id="KW-0472">Membrane</keyword>
<dbReference type="AlphaFoldDB" id="A0A9D0Z0S2"/>
<dbReference type="GO" id="GO:0046677">
    <property type="term" value="P:response to antibiotic"/>
    <property type="evidence" value="ECO:0007669"/>
    <property type="project" value="UniProtKB-KW"/>
</dbReference>